<evidence type="ECO:0000313" key="3">
    <source>
        <dbReference type="EMBL" id="KIR21497.1"/>
    </source>
</evidence>
<sequence length="90" mass="9656">MKIHYLAGLAVLALPLMASAIEAGPSSPRQAETENWMALQLSGRAASANPQKTTPAEREQALKRWLDSNKHPIPEFFDQKVGGSAQGGSK</sequence>
<gene>
    <name evidence="3" type="ORF">PFLU3_30990</name>
</gene>
<feature type="region of interest" description="Disordered" evidence="1">
    <location>
        <begin position="67"/>
        <end position="90"/>
    </location>
</feature>
<dbReference type="Proteomes" id="UP000032210">
    <property type="component" value="Unassembled WGS sequence"/>
</dbReference>
<feature type="chain" id="PRO_5002237025" description="DUF3613 domain-containing protein" evidence="2">
    <location>
        <begin position="21"/>
        <end position="90"/>
    </location>
</feature>
<keyword evidence="2" id="KW-0732">Signal</keyword>
<evidence type="ECO:0000256" key="1">
    <source>
        <dbReference type="SAM" id="MobiDB-lite"/>
    </source>
</evidence>
<organism evidence="3 4">
    <name type="scientific">Pseudomonas fluorescens</name>
    <dbReference type="NCBI Taxonomy" id="294"/>
    <lineage>
        <taxon>Bacteria</taxon>
        <taxon>Pseudomonadati</taxon>
        <taxon>Pseudomonadota</taxon>
        <taxon>Gammaproteobacteria</taxon>
        <taxon>Pseudomonadales</taxon>
        <taxon>Pseudomonadaceae</taxon>
        <taxon>Pseudomonas</taxon>
    </lineage>
</organism>
<proteinExistence type="predicted"/>
<dbReference type="RefSeq" id="WP_043049496.1">
    <property type="nucleotide sequence ID" value="NZ_JXCQ01000025.1"/>
</dbReference>
<protein>
    <recommendedName>
        <fullName evidence="5">DUF3613 domain-containing protein</fullName>
    </recommendedName>
</protein>
<dbReference type="Pfam" id="PF12266">
    <property type="entry name" value="DUF3613"/>
    <property type="match status" value="1"/>
</dbReference>
<dbReference type="EMBL" id="JXCQ01000025">
    <property type="protein sequence ID" value="KIR21497.1"/>
    <property type="molecule type" value="Genomic_DNA"/>
</dbReference>
<dbReference type="InterPro" id="IPR022053">
    <property type="entry name" value="DUF3613"/>
</dbReference>
<evidence type="ECO:0008006" key="5">
    <source>
        <dbReference type="Google" id="ProtNLM"/>
    </source>
</evidence>
<evidence type="ECO:0000256" key="2">
    <source>
        <dbReference type="SAM" id="SignalP"/>
    </source>
</evidence>
<reference evidence="3 4" key="1">
    <citation type="submission" date="2015-01" db="EMBL/GenBank/DDBJ databases">
        <title>Genome sequence of the beneficial rhizobacterium Pseudomonas fluorescens 2-79.</title>
        <authorList>
            <person name="Thuermer A."/>
            <person name="Daniel R."/>
        </authorList>
    </citation>
    <scope>NUCLEOTIDE SEQUENCE [LARGE SCALE GENOMIC DNA]</scope>
    <source>
        <strain evidence="3 4">2-79</strain>
    </source>
</reference>
<feature type="signal peptide" evidence="2">
    <location>
        <begin position="1"/>
        <end position="20"/>
    </location>
</feature>
<evidence type="ECO:0000313" key="4">
    <source>
        <dbReference type="Proteomes" id="UP000032210"/>
    </source>
</evidence>
<name>A0A0D0RPT2_PSEFL</name>
<dbReference type="GeneID" id="61828483"/>
<comment type="caution">
    <text evidence="3">The sequence shown here is derived from an EMBL/GenBank/DDBJ whole genome shotgun (WGS) entry which is preliminary data.</text>
</comment>
<dbReference type="AlphaFoldDB" id="A0A0D0RPT2"/>
<accession>A0A0D0RPT2</accession>
<dbReference type="PATRIC" id="fig|294.125.peg.3177"/>